<sequence>MNQPLAIERQQQILDSLEKQGRVIAQQLAQRFGVSIDTIRRDLTDLATQNLLVKVHGGAVKKTAPSLPRETREHLHKAAKTEIGKLCAALIKPGQTVFFDNSTTVLEIVRHIPQTLMFTGITHSLPTAVALASLPNANTIMIGGQINQKEMMCADTETIARITNFRPDIGFLGICAIHVDAGITTDTYEDMLIKQAIVNQSQLVVAPVSPDKFNQSSPYLVCPVSAIDILALDKLPDESAMEGFIPSGVQLLTPAKEYIA</sequence>
<evidence type="ECO:0000313" key="5">
    <source>
        <dbReference type="EMBL" id="MCB6185188.1"/>
    </source>
</evidence>
<dbReference type="RefSeq" id="WP_227182019.1">
    <property type="nucleotide sequence ID" value="NZ_JAJBZT010000013.1"/>
</dbReference>
<keyword evidence="1" id="KW-0805">Transcription regulation</keyword>
<evidence type="ECO:0000313" key="6">
    <source>
        <dbReference type="Proteomes" id="UP001165395"/>
    </source>
</evidence>
<keyword evidence="3" id="KW-0804">Transcription</keyword>
<dbReference type="InterPro" id="IPR036390">
    <property type="entry name" value="WH_DNA-bd_sf"/>
</dbReference>
<dbReference type="InterPro" id="IPR018356">
    <property type="entry name" value="Tscrpt_reg_HTH_DeoR_CS"/>
</dbReference>
<dbReference type="SUPFAM" id="SSF100950">
    <property type="entry name" value="NagB/RpiA/CoA transferase-like"/>
    <property type="match status" value="1"/>
</dbReference>
<evidence type="ECO:0000259" key="4">
    <source>
        <dbReference type="PROSITE" id="PS51000"/>
    </source>
</evidence>
<dbReference type="Pfam" id="PF00455">
    <property type="entry name" value="DeoRC"/>
    <property type="match status" value="1"/>
</dbReference>
<feature type="domain" description="HTH deoR-type" evidence="4">
    <location>
        <begin position="6"/>
        <end position="61"/>
    </location>
</feature>
<protein>
    <submittedName>
        <fullName evidence="5">DeoR/GlpR family DNA-binding transcription regulator</fullName>
    </submittedName>
</protein>
<evidence type="ECO:0000256" key="1">
    <source>
        <dbReference type="ARBA" id="ARBA00023015"/>
    </source>
</evidence>
<name>A0ABS8DB11_9NEIS</name>
<dbReference type="PROSITE" id="PS00894">
    <property type="entry name" value="HTH_DEOR_1"/>
    <property type="match status" value="1"/>
</dbReference>
<dbReference type="Pfam" id="PF08220">
    <property type="entry name" value="HTH_DeoR"/>
    <property type="match status" value="1"/>
</dbReference>
<dbReference type="Proteomes" id="UP001165395">
    <property type="component" value="Unassembled WGS sequence"/>
</dbReference>
<dbReference type="SUPFAM" id="SSF46785">
    <property type="entry name" value="Winged helix' DNA-binding domain"/>
    <property type="match status" value="1"/>
</dbReference>
<dbReference type="InterPro" id="IPR037171">
    <property type="entry name" value="NagB/RpiA_transferase-like"/>
</dbReference>
<proteinExistence type="predicted"/>
<dbReference type="GO" id="GO:0003677">
    <property type="term" value="F:DNA binding"/>
    <property type="evidence" value="ECO:0007669"/>
    <property type="project" value="UniProtKB-KW"/>
</dbReference>
<organism evidence="5 6">
    <name type="scientific">Leeia speluncae</name>
    <dbReference type="NCBI Taxonomy" id="2884804"/>
    <lineage>
        <taxon>Bacteria</taxon>
        <taxon>Pseudomonadati</taxon>
        <taxon>Pseudomonadota</taxon>
        <taxon>Betaproteobacteria</taxon>
        <taxon>Neisseriales</taxon>
        <taxon>Leeiaceae</taxon>
        <taxon>Leeia</taxon>
    </lineage>
</organism>
<dbReference type="SMART" id="SM01134">
    <property type="entry name" value="DeoRC"/>
    <property type="match status" value="1"/>
</dbReference>
<keyword evidence="6" id="KW-1185">Reference proteome</keyword>
<accession>A0ABS8DB11</accession>
<dbReference type="InterPro" id="IPR001034">
    <property type="entry name" value="DeoR_HTH"/>
</dbReference>
<evidence type="ECO:0000256" key="2">
    <source>
        <dbReference type="ARBA" id="ARBA00023125"/>
    </source>
</evidence>
<reference evidence="5" key="1">
    <citation type="submission" date="2021-10" db="EMBL/GenBank/DDBJ databases">
        <title>The complete genome sequence of Leeia sp. TBRC 13508.</title>
        <authorList>
            <person name="Charoenyingcharoen P."/>
            <person name="Yukphan P."/>
        </authorList>
    </citation>
    <scope>NUCLEOTIDE SEQUENCE</scope>
    <source>
        <strain evidence="5">TBRC 13508</strain>
    </source>
</reference>
<evidence type="ECO:0000256" key="3">
    <source>
        <dbReference type="ARBA" id="ARBA00023163"/>
    </source>
</evidence>
<dbReference type="PRINTS" id="PR00037">
    <property type="entry name" value="HTHLACR"/>
</dbReference>
<dbReference type="InterPro" id="IPR050313">
    <property type="entry name" value="Carb_Metab_HTH_regulators"/>
</dbReference>
<dbReference type="Gene3D" id="1.10.10.10">
    <property type="entry name" value="Winged helix-like DNA-binding domain superfamily/Winged helix DNA-binding domain"/>
    <property type="match status" value="1"/>
</dbReference>
<dbReference type="SMART" id="SM00420">
    <property type="entry name" value="HTH_DEOR"/>
    <property type="match status" value="1"/>
</dbReference>
<keyword evidence="2 5" id="KW-0238">DNA-binding</keyword>
<comment type="caution">
    <text evidence="5">The sequence shown here is derived from an EMBL/GenBank/DDBJ whole genome shotgun (WGS) entry which is preliminary data.</text>
</comment>
<dbReference type="EMBL" id="JAJBZT010000013">
    <property type="protein sequence ID" value="MCB6185188.1"/>
    <property type="molecule type" value="Genomic_DNA"/>
</dbReference>
<dbReference type="PROSITE" id="PS51000">
    <property type="entry name" value="HTH_DEOR_2"/>
    <property type="match status" value="1"/>
</dbReference>
<dbReference type="InterPro" id="IPR014036">
    <property type="entry name" value="DeoR-like_C"/>
</dbReference>
<dbReference type="InterPro" id="IPR036388">
    <property type="entry name" value="WH-like_DNA-bd_sf"/>
</dbReference>
<dbReference type="PANTHER" id="PTHR30363">
    <property type="entry name" value="HTH-TYPE TRANSCRIPTIONAL REGULATOR SRLR-RELATED"/>
    <property type="match status" value="1"/>
</dbReference>
<dbReference type="PANTHER" id="PTHR30363:SF44">
    <property type="entry name" value="AGA OPERON TRANSCRIPTIONAL REPRESSOR-RELATED"/>
    <property type="match status" value="1"/>
</dbReference>
<gene>
    <name evidence="5" type="ORF">LIN78_16705</name>
</gene>